<keyword evidence="7" id="KW-0863">Zinc-finger</keyword>
<evidence type="ECO:0000256" key="2">
    <source>
        <dbReference type="ARBA" id="ARBA00022741"/>
    </source>
</evidence>
<keyword evidence="7" id="KW-0862">Zinc</keyword>
<sequence>MRCPYCDSLEDKVVDSRSSKEGNAIRRRRECLSCGRRFTTYEVIEDMPITVIKSDGRREPFDRNKLFAKLQLACNKRPIPTAKIEEIVDRIEAKLMGRGEREISAKKDVGPLVMEELKALDHVAYIRFASVYRHFKDLSEFAEELRQLGTLPKSNG</sequence>
<dbReference type="EMBL" id="MFKF01000114">
    <property type="protein sequence ID" value="OGG54045.1"/>
    <property type="molecule type" value="Genomic_DNA"/>
</dbReference>
<dbReference type="PANTHER" id="PTHR30455">
    <property type="entry name" value="TRANSCRIPTIONAL REPRESSOR NRDR"/>
    <property type="match status" value="1"/>
</dbReference>
<keyword evidence="1 7" id="KW-0678">Repressor</keyword>
<dbReference type="PANTHER" id="PTHR30455:SF2">
    <property type="entry name" value="TRANSCRIPTIONAL REPRESSOR NRDR"/>
    <property type="match status" value="1"/>
</dbReference>
<name>A0A1F6CY16_HANXR</name>
<evidence type="ECO:0000256" key="5">
    <source>
        <dbReference type="ARBA" id="ARBA00023125"/>
    </source>
</evidence>
<dbReference type="GO" id="GO:0005524">
    <property type="term" value="F:ATP binding"/>
    <property type="evidence" value="ECO:0007669"/>
    <property type="project" value="UniProtKB-UniRule"/>
</dbReference>
<reference evidence="9 10" key="1">
    <citation type="journal article" date="2016" name="Nat. Commun.">
        <title>Thousands of microbial genomes shed light on interconnected biogeochemical processes in an aquifer system.</title>
        <authorList>
            <person name="Anantharaman K."/>
            <person name="Brown C.T."/>
            <person name="Hug L.A."/>
            <person name="Sharon I."/>
            <person name="Castelle C.J."/>
            <person name="Probst A.J."/>
            <person name="Thomas B.C."/>
            <person name="Singh A."/>
            <person name="Wilkins M.J."/>
            <person name="Karaoz U."/>
            <person name="Brodie E.L."/>
            <person name="Williams K.H."/>
            <person name="Hubbard S.S."/>
            <person name="Banfield J.F."/>
        </authorList>
    </citation>
    <scope>NUCLEOTIDE SEQUENCE [LARGE SCALE GENOMIC DNA]</scope>
    <source>
        <strain evidence="10">RIFCSPLOWO2_12_FULL_64_10</strain>
    </source>
</reference>
<comment type="caution">
    <text evidence="9">The sequence shown here is derived from an EMBL/GenBank/DDBJ whole genome shotgun (WGS) entry which is preliminary data.</text>
</comment>
<evidence type="ECO:0000256" key="3">
    <source>
        <dbReference type="ARBA" id="ARBA00022840"/>
    </source>
</evidence>
<dbReference type="InterPro" id="IPR055173">
    <property type="entry name" value="NrdR-like_N"/>
</dbReference>
<keyword evidence="6 7" id="KW-0804">Transcription</keyword>
<feature type="zinc finger region" evidence="7">
    <location>
        <begin position="3"/>
        <end position="34"/>
    </location>
</feature>
<evidence type="ECO:0000256" key="6">
    <source>
        <dbReference type="ARBA" id="ARBA00023163"/>
    </source>
</evidence>
<gene>
    <name evidence="7" type="primary">nrdR</name>
    <name evidence="9" type="ORF">A3F84_06320</name>
</gene>
<evidence type="ECO:0000259" key="8">
    <source>
        <dbReference type="PROSITE" id="PS51161"/>
    </source>
</evidence>
<dbReference type="HAMAP" id="MF_00440">
    <property type="entry name" value="NrdR"/>
    <property type="match status" value="1"/>
</dbReference>
<keyword evidence="7" id="KW-0479">Metal-binding</keyword>
<dbReference type="Proteomes" id="UP000178606">
    <property type="component" value="Unassembled WGS sequence"/>
</dbReference>
<comment type="similarity">
    <text evidence="7">Belongs to the NrdR family.</text>
</comment>
<evidence type="ECO:0000256" key="7">
    <source>
        <dbReference type="HAMAP-Rule" id="MF_00440"/>
    </source>
</evidence>
<keyword evidence="5 7" id="KW-0238">DNA-binding</keyword>
<keyword evidence="3 7" id="KW-0067">ATP-binding</keyword>
<dbReference type="AlphaFoldDB" id="A0A1F6CY16"/>
<dbReference type="NCBIfam" id="TIGR00244">
    <property type="entry name" value="transcriptional regulator NrdR"/>
    <property type="match status" value="1"/>
</dbReference>
<comment type="function">
    <text evidence="7">Negatively regulates transcription of bacterial ribonucleotide reductase nrd genes and operons by binding to NrdR-boxes.</text>
</comment>
<dbReference type="GO" id="GO:0045892">
    <property type="term" value="P:negative regulation of DNA-templated transcription"/>
    <property type="evidence" value="ECO:0007669"/>
    <property type="project" value="UniProtKB-UniRule"/>
</dbReference>
<dbReference type="InterPro" id="IPR005144">
    <property type="entry name" value="ATP-cone_dom"/>
</dbReference>
<dbReference type="Pfam" id="PF22811">
    <property type="entry name" value="Zn_ribbon_NrdR"/>
    <property type="match status" value="1"/>
</dbReference>
<keyword evidence="4 7" id="KW-0805">Transcription regulation</keyword>
<dbReference type="GO" id="GO:0008270">
    <property type="term" value="F:zinc ion binding"/>
    <property type="evidence" value="ECO:0007669"/>
    <property type="project" value="UniProtKB-UniRule"/>
</dbReference>
<dbReference type="PROSITE" id="PS51161">
    <property type="entry name" value="ATP_CONE"/>
    <property type="match status" value="1"/>
</dbReference>
<protein>
    <recommendedName>
        <fullName evidence="7">Transcriptional repressor NrdR</fullName>
    </recommendedName>
</protein>
<evidence type="ECO:0000313" key="9">
    <source>
        <dbReference type="EMBL" id="OGG54045.1"/>
    </source>
</evidence>
<feature type="domain" description="ATP-cone" evidence="8">
    <location>
        <begin position="49"/>
        <end position="140"/>
    </location>
</feature>
<proteinExistence type="inferred from homology"/>
<organism evidence="9 10">
    <name type="scientific">Handelsmanbacteria sp. (strain RIFCSPLOWO2_12_FULL_64_10)</name>
    <dbReference type="NCBI Taxonomy" id="1817868"/>
    <lineage>
        <taxon>Bacteria</taxon>
        <taxon>Candidatus Handelsmaniibacteriota</taxon>
    </lineage>
</organism>
<keyword evidence="2 7" id="KW-0547">Nucleotide-binding</keyword>
<dbReference type="GO" id="GO:0003677">
    <property type="term" value="F:DNA binding"/>
    <property type="evidence" value="ECO:0007669"/>
    <property type="project" value="UniProtKB-KW"/>
</dbReference>
<evidence type="ECO:0000256" key="1">
    <source>
        <dbReference type="ARBA" id="ARBA00022491"/>
    </source>
</evidence>
<dbReference type="Pfam" id="PF03477">
    <property type="entry name" value="ATP-cone"/>
    <property type="match status" value="1"/>
</dbReference>
<dbReference type="InterPro" id="IPR003796">
    <property type="entry name" value="RNR_NrdR-like"/>
</dbReference>
<evidence type="ECO:0000313" key="10">
    <source>
        <dbReference type="Proteomes" id="UP000178606"/>
    </source>
</evidence>
<comment type="cofactor">
    <cofactor evidence="7">
        <name>Zn(2+)</name>
        <dbReference type="ChEBI" id="CHEBI:29105"/>
    </cofactor>
    <text evidence="7">Binds 1 zinc ion.</text>
</comment>
<accession>A0A1F6CY16</accession>
<evidence type="ECO:0000256" key="4">
    <source>
        <dbReference type="ARBA" id="ARBA00023015"/>
    </source>
</evidence>